<feature type="region of interest" description="Disordered" evidence="3">
    <location>
        <begin position="612"/>
        <end position="634"/>
    </location>
</feature>
<feature type="compositionally biased region" description="Basic and acidic residues" evidence="3">
    <location>
        <begin position="33"/>
        <end position="47"/>
    </location>
</feature>
<dbReference type="PANTHER" id="PTHR45639:SF32">
    <property type="entry name" value="HEAT SHOCK PROTEIN PDR13"/>
    <property type="match status" value="1"/>
</dbReference>
<dbReference type="SUPFAM" id="SSF53067">
    <property type="entry name" value="Actin-like ATPase domain"/>
    <property type="match status" value="2"/>
</dbReference>
<comment type="caution">
    <text evidence="4">The sequence shown here is derived from an EMBL/GenBank/DDBJ whole genome shotgun (WGS) entry which is preliminary data.</text>
</comment>
<feature type="region of interest" description="Disordered" evidence="3">
    <location>
        <begin position="1"/>
        <end position="153"/>
    </location>
</feature>
<dbReference type="InterPro" id="IPR013126">
    <property type="entry name" value="Hsp_70_fam"/>
</dbReference>
<dbReference type="Pfam" id="PF00012">
    <property type="entry name" value="HSP70"/>
    <property type="match status" value="1"/>
</dbReference>
<dbReference type="GO" id="GO:0005829">
    <property type="term" value="C:cytosol"/>
    <property type="evidence" value="ECO:0007669"/>
    <property type="project" value="TreeGrafter"/>
</dbReference>
<dbReference type="EMBL" id="SPOI01000075">
    <property type="protein sequence ID" value="TIB38087.1"/>
    <property type="molecule type" value="Genomic_DNA"/>
</dbReference>
<dbReference type="GO" id="GO:0005634">
    <property type="term" value="C:nucleus"/>
    <property type="evidence" value="ECO:0007669"/>
    <property type="project" value="TreeGrafter"/>
</dbReference>
<evidence type="ECO:0000313" key="4">
    <source>
        <dbReference type="EMBL" id="TIB38087.1"/>
    </source>
</evidence>
<dbReference type="AlphaFoldDB" id="A0A4T0J7G8"/>
<keyword evidence="1" id="KW-0547">Nucleotide-binding</keyword>
<dbReference type="Gene3D" id="3.90.640.10">
    <property type="entry name" value="Actin, Chain A, domain 4"/>
    <property type="match status" value="1"/>
</dbReference>
<feature type="compositionally biased region" description="Acidic residues" evidence="3">
    <location>
        <begin position="621"/>
        <end position="631"/>
    </location>
</feature>
<name>A0A4T0J7G8_WALIC</name>
<protein>
    <recommendedName>
        <fullName evidence="6">Actin-like ATPase domain-containing protein</fullName>
    </recommendedName>
</protein>
<evidence type="ECO:0000313" key="5">
    <source>
        <dbReference type="Proteomes" id="UP000310689"/>
    </source>
</evidence>
<evidence type="ECO:0000256" key="2">
    <source>
        <dbReference type="ARBA" id="ARBA00022840"/>
    </source>
</evidence>
<dbReference type="PRINTS" id="PR00301">
    <property type="entry name" value="HEATSHOCK70"/>
</dbReference>
<dbReference type="PANTHER" id="PTHR45639">
    <property type="entry name" value="HSC70CB, ISOFORM G-RELATED"/>
    <property type="match status" value="1"/>
</dbReference>
<dbReference type="Gene3D" id="3.30.420.40">
    <property type="match status" value="2"/>
</dbReference>
<dbReference type="Gene3D" id="3.30.30.30">
    <property type="match status" value="1"/>
</dbReference>
<gene>
    <name evidence="4" type="ORF">E3P86_01858</name>
</gene>
<proteinExistence type="predicted"/>
<evidence type="ECO:0000256" key="1">
    <source>
        <dbReference type="ARBA" id="ARBA00022741"/>
    </source>
</evidence>
<dbReference type="FunFam" id="3.90.640.10:FF:000021">
    <property type="entry name" value="Heat shock protein 14"/>
    <property type="match status" value="1"/>
</dbReference>
<evidence type="ECO:0008006" key="6">
    <source>
        <dbReference type="Google" id="ProtNLM"/>
    </source>
</evidence>
<dbReference type="Proteomes" id="UP000310689">
    <property type="component" value="Unassembled WGS sequence"/>
</dbReference>
<keyword evidence="2" id="KW-0067">ATP-binding</keyword>
<feature type="compositionally biased region" description="Low complexity" evidence="3">
    <location>
        <begin position="107"/>
        <end position="129"/>
    </location>
</feature>
<accession>A0A4T0J7G8</accession>
<dbReference type="GO" id="GO:0140662">
    <property type="term" value="F:ATP-dependent protein folding chaperone"/>
    <property type="evidence" value="ECO:0007669"/>
    <property type="project" value="InterPro"/>
</dbReference>
<dbReference type="GO" id="GO:0005524">
    <property type="term" value="F:ATP binding"/>
    <property type="evidence" value="ECO:0007669"/>
    <property type="project" value="UniProtKB-KW"/>
</dbReference>
<evidence type="ECO:0000256" key="3">
    <source>
        <dbReference type="SAM" id="MobiDB-lite"/>
    </source>
</evidence>
<organism evidence="4 5">
    <name type="scientific">Wallemia ichthyophaga</name>
    <dbReference type="NCBI Taxonomy" id="245174"/>
    <lineage>
        <taxon>Eukaryota</taxon>
        <taxon>Fungi</taxon>
        <taxon>Dikarya</taxon>
        <taxon>Basidiomycota</taxon>
        <taxon>Wallemiomycotina</taxon>
        <taxon>Wallemiomycetes</taxon>
        <taxon>Wallemiales</taxon>
        <taxon>Wallemiaceae</taxon>
        <taxon>Wallemia</taxon>
    </lineage>
</organism>
<reference evidence="4 5" key="1">
    <citation type="submission" date="2019-03" db="EMBL/GenBank/DDBJ databases">
        <title>Sequencing 23 genomes of Wallemia ichthyophaga.</title>
        <authorList>
            <person name="Gostincar C."/>
        </authorList>
    </citation>
    <scope>NUCLEOTIDE SEQUENCE [LARGE SCALE GENOMIC DNA]</scope>
    <source>
        <strain evidence="4 5">EXF-6200</strain>
    </source>
</reference>
<sequence length="687" mass="73278">MPDWSKLASKGKEYSNKGLDRGKKAYNNSRSAPTDKSDPMRGPREPPAEEVAQGPTPAQMNRPVRQDIAPPPLRADSSRPSPSSGYTAPPRVESQARPMQSRGSAYAAPRGGVPPAAPARTPARGRAPPQANPRLPTREDLPQYPGNPSNMLRENKDQLFGFLDEYFGRDSGNEPKGFADCIANEDGQRQIASALAFNGEEEYVGNQAKPQLVRNYKNTFTGFRNLLGEEFTENIPQPLLSAPVTNINGIPSYSFHAHGKDSSLSVKDVSVKFLQSLAKSAEEYMGKPIDGAVMSVPHSWSQHKRNALSEAAKAANIPLLDLIDDWAAGMSAYNEVLGAADSNVLVVDMGEYSTAVTTVAARQGLFTPLSHISDASTGGQQLDHALVAHFAKEFTKQTKIAVPTQFSADLSENDRRALVKLSLACEQTKRSLTASNSAGIAIESLKDGADLSSQVNRLRFGILASKTFHAVGALAEKAVKAAELESEHIDKIVLIGGSSSLPSLTNVLAGIFQNAEILSSVDPDQAIAKGAAIQAQLLAARDVPDLPSATTEMTVNVTPHPIVLAGEGDENAVVVAKDTPLPARRIVAINPPHGKDSAVLELYQAKNEIKVVAPPPREKTDDSEDEEDDEPERIPVVVRSNKIASLQVAVKGDAPIILTVVVLDNASVEIKAAQDGQSPVTATVQAP</sequence>
<dbReference type="InterPro" id="IPR043129">
    <property type="entry name" value="ATPase_NBD"/>
</dbReference>
<feature type="compositionally biased region" description="Basic and acidic residues" evidence="3">
    <location>
        <begin position="10"/>
        <end position="23"/>
    </location>
</feature>